<name>A0AAP0L637_9MAGN</name>
<feature type="region of interest" description="Disordered" evidence="2">
    <location>
        <begin position="182"/>
        <end position="233"/>
    </location>
</feature>
<organism evidence="3 4">
    <name type="scientific">Stephania yunnanensis</name>
    <dbReference type="NCBI Taxonomy" id="152371"/>
    <lineage>
        <taxon>Eukaryota</taxon>
        <taxon>Viridiplantae</taxon>
        <taxon>Streptophyta</taxon>
        <taxon>Embryophyta</taxon>
        <taxon>Tracheophyta</taxon>
        <taxon>Spermatophyta</taxon>
        <taxon>Magnoliopsida</taxon>
        <taxon>Ranunculales</taxon>
        <taxon>Menispermaceae</taxon>
        <taxon>Menispermoideae</taxon>
        <taxon>Cissampelideae</taxon>
        <taxon>Stephania</taxon>
    </lineage>
</organism>
<comment type="caution">
    <text evidence="3">The sequence shown here is derived from an EMBL/GenBank/DDBJ whole genome shotgun (WGS) entry which is preliminary data.</text>
</comment>
<proteinExistence type="predicted"/>
<keyword evidence="4" id="KW-1185">Reference proteome</keyword>
<evidence type="ECO:0000256" key="1">
    <source>
        <dbReference type="SAM" id="Coils"/>
    </source>
</evidence>
<dbReference type="PANTHER" id="PTHR37614:SF2">
    <property type="entry name" value="OS02G0121400 PROTEIN"/>
    <property type="match status" value="1"/>
</dbReference>
<feature type="coiled-coil region" evidence="1">
    <location>
        <begin position="113"/>
        <end position="147"/>
    </location>
</feature>
<dbReference type="AlphaFoldDB" id="A0AAP0L637"/>
<feature type="compositionally biased region" description="Polar residues" evidence="2">
    <location>
        <begin position="207"/>
        <end position="220"/>
    </location>
</feature>
<feature type="region of interest" description="Disordered" evidence="2">
    <location>
        <begin position="1"/>
        <end position="24"/>
    </location>
</feature>
<evidence type="ECO:0000313" key="4">
    <source>
        <dbReference type="Proteomes" id="UP001420932"/>
    </source>
</evidence>
<gene>
    <name evidence="3" type="ORF">Syun_005365</name>
</gene>
<reference evidence="3 4" key="1">
    <citation type="submission" date="2024-01" db="EMBL/GenBank/DDBJ databases">
        <title>Genome assemblies of Stephania.</title>
        <authorList>
            <person name="Yang L."/>
        </authorList>
    </citation>
    <scope>NUCLEOTIDE SEQUENCE [LARGE SCALE GENOMIC DNA]</scope>
    <source>
        <strain evidence="3">YNDBR</strain>
        <tissue evidence="3">Leaf</tissue>
    </source>
</reference>
<evidence type="ECO:0000256" key="2">
    <source>
        <dbReference type="SAM" id="MobiDB-lite"/>
    </source>
</evidence>
<feature type="compositionally biased region" description="Polar residues" evidence="2">
    <location>
        <begin position="74"/>
        <end position="89"/>
    </location>
</feature>
<feature type="region of interest" description="Disordered" evidence="2">
    <location>
        <begin position="63"/>
        <end position="108"/>
    </location>
</feature>
<dbReference type="Proteomes" id="UP001420932">
    <property type="component" value="Unassembled WGS sequence"/>
</dbReference>
<accession>A0AAP0L637</accession>
<evidence type="ECO:0000313" key="3">
    <source>
        <dbReference type="EMBL" id="KAK9164463.1"/>
    </source>
</evidence>
<dbReference type="EMBL" id="JBBNAF010000002">
    <property type="protein sequence ID" value="KAK9164463.1"/>
    <property type="molecule type" value="Genomic_DNA"/>
</dbReference>
<feature type="compositionally biased region" description="Polar residues" evidence="2">
    <location>
        <begin position="1"/>
        <end position="13"/>
    </location>
</feature>
<dbReference type="PANTHER" id="PTHR37614">
    <property type="entry name" value="OS02G0121400 PROTEIN"/>
    <property type="match status" value="1"/>
</dbReference>
<protein>
    <submittedName>
        <fullName evidence="3">Uncharacterized protein</fullName>
    </submittedName>
</protein>
<sequence>MPCSIPSLQQSSLMADHRPRQEEDASVFTADELLVAAALIELLYGSDDSTRYRQIPPLSWGRRQRRSVLDNPPHQETPSPKTPLSFTPSDSDHTTFFNNNNNKRKPSNVYNKIEELKVQQADLSKKRQHLTEAFNEVRTRYEEKERERSALHHFYLSRLQQSMSLQIKTDAQVESIRAVRREDPQIVESEPSTSNRPAAIEAEEPNKSPQCSQAQLSVHKSPNGLPVISSNKTRVFADNRKRRYEINRKKRLMALAKQQEQKPQFAH</sequence>
<keyword evidence="1" id="KW-0175">Coiled coil</keyword>